<name>A0A3B0XEG8_9ZZZZ</name>
<feature type="domain" description="FHA" evidence="1">
    <location>
        <begin position="23"/>
        <end position="72"/>
    </location>
</feature>
<accession>A0A3B0XEG8</accession>
<dbReference type="InterPro" id="IPR008984">
    <property type="entry name" value="SMAD_FHA_dom_sf"/>
</dbReference>
<dbReference type="PANTHER" id="PTHR23308">
    <property type="entry name" value="NUCLEAR INHIBITOR OF PROTEIN PHOSPHATASE-1"/>
    <property type="match status" value="1"/>
</dbReference>
<reference evidence="2" key="1">
    <citation type="submission" date="2018-06" db="EMBL/GenBank/DDBJ databases">
        <authorList>
            <person name="Zhirakovskaya E."/>
        </authorList>
    </citation>
    <scope>NUCLEOTIDE SEQUENCE</scope>
</reference>
<evidence type="ECO:0000259" key="1">
    <source>
        <dbReference type="PROSITE" id="PS50006"/>
    </source>
</evidence>
<dbReference type="CDD" id="cd00060">
    <property type="entry name" value="FHA"/>
    <property type="match status" value="1"/>
</dbReference>
<dbReference type="PROSITE" id="PS50006">
    <property type="entry name" value="FHA_DOMAIN"/>
    <property type="match status" value="1"/>
</dbReference>
<dbReference type="EMBL" id="UOFG01000281">
    <property type="protein sequence ID" value="VAW66668.1"/>
    <property type="molecule type" value="Genomic_DNA"/>
</dbReference>
<gene>
    <name evidence="2" type="ORF">MNBD_GAMMA11-3420</name>
</gene>
<dbReference type="InterPro" id="IPR050923">
    <property type="entry name" value="Cell_Proc_Reg/RNA_Proc"/>
</dbReference>
<dbReference type="SUPFAM" id="SSF49879">
    <property type="entry name" value="SMAD/FHA domain"/>
    <property type="match status" value="1"/>
</dbReference>
<proteinExistence type="predicted"/>
<dbReference type="SMART" id="SM00240">
    <property type="entry name" value="FHA"/>
    <property type="match status" value="1"/>
</dbReference>
<dbReference type="InterPro" id="IPR000253">
    <property type="entry name" value="FHA_dom"/>
</dbReference>
<dbReference type="AlphaFoldDB" id="A0A3B0XEG8"/>
<sequence>MASIQFNMDDGKQQAFQLIKETITIGRTDDNDIQLDTLAVSSHHARIHTILNDSFIEDTNSTNGTYLNGTLIKKQALSHNDVIKVGKHEITYINESATAEDEFAKTMVINPEAAGMQAIEGDQKINQSIGEIVAEITASDAGKTSLKKARVLIINGANKDRELPLTKVLTTLGRPDVQVAAITRRPTGYFIIHIDGGDNAQRPRVNDEEIGARAQLLNHEDIFEVAGVKMSFLLE</sequence>
<dbReference type="Gene3D" id="2.60.200.20">
    <property type="match status" value="1"/>
</dbReference>
<protein>
    <recommendedName>
        <fullName evidence="1">FHA domain-containing protein</fullName>
    </recommendedName>
</protein>
<evidence type="ECO:0000313" key="2">
    <source>
        <dbReference type="EMBL" id="VAW66668.1"/>
    </source>
</evidence>
<organism evidence="2">
    <name type="scientific">hydrothermal vent metagenome</name>
    <dbReference type="NCBI Taxonomy" id="652676"/>
    <lineage>
        <taxon>unclassified sequences</taxon>
        <taxon>metagenomes</taxon>
        <taxon>ecological metagenomes</taxon>
    </lineage>
</organism>
<dbReference type="Pfam" id="PF00498">
    <property type="entry name" value="FHA"/>
    <property type="match status" value="1"/>
</dbReference>